<dbReference type="PANTHER" id="PTHR43343">
    <property type="entry name" value="PEPTIDASE S12"/>
    <property type="match status" value="1"/>
</dbReference>
<keyword evidence="3 7" id="KW-0378">Hydrolase</keyword>
<feature type="region of interest" description="Disordered" evidence="4">
    <location>
        <begin position="72"/>
        <end position="100"/>
    </location>
</feature>
<protein>
    <submittedName>
        <fullName evidence="7">S1C family serine protease</fullName>
        <ecNumber evidence="7">3.4.21.-</ecNumber>
    </submittedName>
</protein>
<dbReference type="InterPro" id="IPR001940">
    <property type="entry name" value="Peptidase_S1C"/>
</dbReference>
<dbReference type="PROSITE" id="PS50106">
    <property type="entry name" value="PDZ"/>
    <property type="match status" value="1"/>
</dbReference>
<name>A0ABW0MTJ2_9ACTN</name>
<keyword evidence="5" id="KW-0812">Transmembrane</keyword>
<dbReference type="SMART" id="SM00228">
    <property type="entry name" value="PDZ"/>
    <property type="match status" value="1"/>
</dbReference>
<comment type="similarity">
    <text evidence="1">Belongs to the peptidase S1C family.</text>
</comment>
<dbReference type="Proteomes" id="UP001595956">
    <property type="component" value="Unassembled WGS sequence"/>
</dbReference>
<dbReference type="Gene3D" id="2.40.10.10">
    <property type="entry name" value="Trypsin-like serine proteases"/>
    <property type="match status" value="2"/>
</dbReference>
<sequence length="411" mass="40784">MDEQPTTPYPIQPPQGAPLGPPPEGPPVIAQPSSLPSSRKHRHTGLAVAVLATALVVGGAAGVGGAAAWNTATDESGSTGPDTVSTAQVVDTPDSPAADGSVEAVAEKVLPSVVKLNVTGAQGAGSGSGIVLSSDGEILTNNHVVEVAADGGEITVLFNDGTTAPAEILGTDPLTDTALIKAEGVSGLTPATIGKSSDLAVGEGVVAIGSPFGLESTVTSGIVSALNRPVDVGSDAENNSTTYPAIQTDAAINPGNSGGALVDMNGNVVGINSSIRSASSSEEEAGSIGLGFAIPIDFVLPIVDQMSNGETPTHARLGISVSPVTDQTGAEVDSGAQVQEISDGSTAADAGLAEGDVITKVDDQLVSSADSLVATIRSYRPGDEVTVTYLRDGETRTVTLTLDSDADTSTS</sequence>
<evidence type="ECO:0000259" key="6">
    <source>
        <dbReference type="PROSITE" id="PS50106"/>
    </source>
</evidence>
<dbReference type="Pfam" id="PF13180">
    <property type="entry name" value="PDZ_2"/>
    <property type="match status" value="1"/>
</dbReference>
<feature type="transmembrane region" description="Helical" evidence="5">
    <location>
        <begin position="46"/>
        <end position="69"/>
    </location>
</feature>
<dbReference type="PANTHER" id="PTHR43343:SF3">
    <property type="entry name" value="PROTEASE DO-LIKE 8, CHLOROPLASTIC"/>
    <property type="match status" value="1"/>
</dbReference>
<feature type="compositionally biased region" description="Polar residues" evidence="4">
    <location>
        <begin position="72"/>
        <end position="89"/>
    </location>
</feature>
<dbReference type="EMBL" id="JBHSMD010000001">
    <property type="protein sequence ID" value="MFC5491585.1"/>
    <property type="molecule type" value="Genomic_DNA"/>
</dbReference>
<accession>A0ABW0MTJ2</accession>
<reference evidence="8" key="1">
    <citation type="journal article" date="2019" name="Int. J. Syst. Evol. Microbiol.">
        <title>The Global Catalogue of Microorganisms (GCM) 10K type strain sequencing project: providing services to taxonomists for standard genome sequencing and annotation.</title>
        <authorList>
            <consortium name="The Broad Institute Genomics Platform"/>
            <consortium name="The Broad Institute Genome Sequencing Center for Infectious Disease"/>
            <person name="Wu L."/>
            <person name="Ma J."/>
        </authorList>
    </citation>
    <scope>NUCLEOTIDE SEQUENCE [LARGE SCALE GENOMIC DNA]</scope>
    <source>
        <strain evidence="8">KACC 13778</strain>
    </source>
</reference>
<keyword evidence="5" id="KW-1133">Transmembrane helix</keyword>
<dbReference type="RefSeq" id="WP_345180817.1">
    <property type="nucleotide sequence ID" value="NZ_BAABFQ010000008.1"/>
</dbReference>
<dbReference type="InterPro" id="IPR036034">
    <property type="entry name" value="PDZ_sf"/>
</dbReference>
<evidence type="ECO:0000256" key="5">
    <source>
        <dbReference type="SAM" id="Phobius"/>
    </source>
</evidence>
<keyword evidence="5" id="KW-0472">Membrane</keyword>
<evidence type="ECO:0000256" key="2">
    <source>
        <dbReference type="ARBA" id="ARBA00022670"/>
    </source>
</evidence>
<dbReference type="SUPFAM" id="SSF50494">
    <property type="entry name" value="Trypsin-like serine proteases"/>
    <property type="match status" value="1"/>
</dbReference>
<dbReference type="Gene3D" id="2.30.42.10">
    <property type="match status" value="1"/>
</dbReference>
<evidence type="ECO:0000313" key="7">
    <source>
        <dbReference type="EMBL" id="MFC5491585.1"/>
    </source>
</evidence>
<dbReference type="GO" id="GO:0006508">
    <property type="term" value="P:proteolysis"/>
    <property type="evidence" value="ECO:0007669"/>
    <property type="project" value="UniProtKB-KW"/>
</dbReference>
<evidence type="ECO:0000313" key="8">
    <source>
        <dbReference type="Proteomes" id="UP001595956"/>
    </source>
</evidence>
<organism evidence="7 8">
    <name type="scientific">Nocardioides caricicola</name>
    <dbReference type="NCBI Taxonomy" id="634770"/>
    <lineage>
        <taxon>Bacteria</taxon>
        <taxon>Bacillati</taxon>
        <taxon>Actinomycetota</taxon>
        <taxon>Actinomycetes</taxon>
        <taxon>Propionibacteriales</taxon>
        <taxon>Nocardioidaceae</taxon>
        <taxon>Nocardioides</taxon>
    </lineage>
</organism>
<dbReference type="Pfam" id="PF13365">
    <property type="entry name" value="Trypsin_2"/>
    <property type="match status" value="1"/>
</dbReference>
<dbReference type="GO" id="GO:0008233">
    <property type="term" value="F:peptidase activity"/>
    <property type="evidence" value="ECO:0007669"/>
    <property type="project" value="UniProtKB-KW"/>
</dbReference>
<feature type="domain" description="PDZ" evidence="6">
    <location>
        <begin position="300"/>
        <end position="393"/>
    </location>
</feature>
<dbReference type="InterPro" id="IPR009003">
    <property type="entry name" value="Peptidase_S1_PA"/>
</dbReference>
<dbReference type="InterPro" id="IPR001478">
    <property type="entry name" value="PDZ"/>
</dbReference>
<dbReference type="InterPro" id="IPR051201">
    <property type="entry name" value="Chloro_Bact_Ser_Proteases"/>
</dbReference>
<dbReference type="InterPro" id="IPR043504">
    <property type="entry name" value="Peptidase_S1_PA_chymotrypsin"/>
</dbReference>
<evidence type="ECO:0000256" key="1">
    <source>
        <dbReference type="ARBA" id="ARBA00010541"/>
    </source>
</evidence>
<gene>
    <name evidence="7" type="ORF">ACFPKY_00655</name>
</gene>
<keyword evidence="8" id="KW-1185">Reference proteome</keyword>
<feature type="compositionally biased region" description="Pro residues" evidence="4">
    <location>
        <begin position="7"/>
        <end position="26"/>
    </location>
</feature>
<dbReference type="EC" id="3.4.21.-" evidence="7"/>
<feature type="region of interest" description="Disordered" evidence="4">
    <location>
        <begin position="1"/>
        <end position="41"/>
    </location>
</feature>
<proteinExistence type="inferred from homology"/>
<dbReference type="PRINTS" id="PR00834">
    <property type="entry name" value="PROTEASES2C"/>
</dbReference>
<dbReference type="CDD" id="cd06779">
    <property type="entry name" value="cpPDZ_Deg_HtrA-like"/>
    <property type="match status" value="1"/>
</dbReference>
<evidence type="ECO:0000256" key="3">
    <source>
        <dbReference type="ARBA" id="ARBA00022801"/>
    </source>
</evidence>
<evidence type="ECO:0000256" key="4">
    <source>
        <dbReference type="SAM" id="MobiDB-lite"/>
    </source>
</evidence>
<keyword evidence="2 7" id="KW-0645">Protease</keyword>
<comment type="caution">
    <text evidence="7">The sequence shown here is derived from an EMBL/GenBank/DDBJ whole genome shotgun (WGS) entry which is preliminary data.</text>
</comment>
<dbReference type="SUPFAM" id="SSF50156">
    <property type="entry name" value="PDZ domain-like"/>
    <property type="match status" value="1"/>
</dbReference>